<feature type="transmembrane region" description="Helical" evidence="7">
    <location>
        <begin position="234"/>
        <end position="255"/>
    </location>
</feature>
<dbReference type="STRING" id="266779.Meso_2627"/>
<feature type="transmembrane region" description="Helical" evidence="7">
    <location>
        <begin position="152"/>
        <end position="178"/>
    </location>
</feature>
<proteinExistence type="predicted"/>
<dbReference type="EMBL" id="CP000390">
    <property type="protein sequence ID" value="ABG64004.1"/>
    <property type="molecule type" value="Genomic_DNA"/>
</dbReference>
<reference evidence="8" key="1">
    <citation type="submission" date="2006-06" db="EMBL/GenBank/DDBJ databases">
        <title>Complete sequence of chromosome of Chelativorans sp. BNC1.</title>
        <authorList>
            <consortium name="US DOE Joint Genome Institute"/>
            <person name="Copeland A."/>
            <person name="Lucas S."/>
            <person name="Lapidus A."/>
            <person name="Barry K."/>
            <person name="Detter J.C."/>
            <person name="Glavina del Rio T."/>
            <person name="Hammon N."/>
            <person name="Israni S."/>
            <person name="Dalin E."/>
            <person name="Tice H."/>
            <person name="Pitluck S."/>
            <person name="Chertkov O."/>
            <person name="Brettin T."/>
            <person name="Bruce D."/>
            <person name="Han C."/>
            <person name="Tapia R."/>
            <person name="Gilna P."/>
            <person name="Schmutz J."/>
            <person name="Larimer F."/>
            <person name="Land M."/>
            <person name="Hauser L."/>
            <person name="Kyrpides N."/>
            <person name="Mikhailova N."/>
            <person name="Richardson P."/>
        </authorList>
    </citation>
    <scope>NUCLEOTIDE SEQUENCE</scope>
    <source>
        <strain evidence="8">BNC1</strain>
    </source>
</reference>
<feature type="transmembrane region" description="Helical" evidence="7">
    <location>
        <begin position="56"/>
        <end position="77"/>
    </location>
</feature>
<dbReference type="GO" id="GO:0005886">
    <property type="term" value="C:plasma membrane"/>
    <property type="evidence" value="ECO:0007669"/>
    <property type="project" value="UniProtKB-SubCell"/>
</dbReference>
<dbReference type="InterPro" id="IPR036259">
    <property type="entry name" value="MFS_trans_sf"/>
</dbReference>
<evidence type="ECO:0000313" key="8">
    <source>
        <dbReference type="EMBL" id="ABG64004.1"/>
    </source>
</evidence>
<evidence type="ECO:0000256" key="3">
    <source>
        <dbReference type="ARBA" id="ARBA00022475"/>
    </source>
</evidence>
<dbReference type="Pfam" id="PF05977">
    <property type="entry name" value="MFS_3"/>
    <property type="match status" value="1"/>
</dbReference>
<evidence type="ECO:0000256" key="7">
    <source>
        <dbReference type="SAM" id="Phobius"/>
    </source>
</evidence>
<dbReference type="HOGENOM" id="CLU_034180_11_2_5"/>
<dbReference type="PANTHER" id="PTHR23513">
    <property type="entry name" value="INTEGRAL MEMBRANE EFFLUX PROTEIN-RELATED"/>
    <property type="match status" value="1"/>
</dbReference>
<feature type="transmembrane region" description="Helical" evidence="7">
    <location>
        <begin position="355"/>
        <end position="374"/>
    </location>
</feature>
<keyword evidence="3" id="KW-1003">Cell membrane</keyword>
<name>Q11F21_CHESB</name>
<protein>
    <submittedName>
        <fullName evidence="8">Major facilitator superfamily MFS_1</fullName>
    </submittedName>
</protein>
<dbReference type="SUPFAM" id="SSF103473">
    <property type="entry name" value="MFS general substrate transporter"/>
    <property type="match status" value="1"/>
</dbReference>
<evidence type="ECO:0000256" key="6">
    <source>
        <dbReference type="ARBA" id="ARBA00023136"/>
    </source>
</evidence>
<feature type="transmembrane region" description="Helical" evidence="7">
    <location>
        <begin position="317"/>
        <end position="334"/>
    </location>
</feature>
<feature type="transmembrane region" description="Helical" evidence="7">
    <location>
        <begin position="27"/>
        <end position="50"/>
    </location>
</feature>
<feature type="transmembrane region" description="Helical" evidence="7">
    <location>
        <begin position="89"/>
        <end position="107"/>
    </location>
</feature>
<accession>Q11F21</accession>
<evidence type="ECO:0000256" key="4">
    <source>
        <dbReference type="ARBA" id="ARBA00022692"/>
    </source>
</evidence>
<sequence>MPDDVESQGARWARISRALRNPDYKRYFLAQIPLLIGTWIHSIAMGWLMWRLSGSPWMLGVLAVCDMGPTFLLSPVAGTIIDRMNLRKLLILLQAGYVVLVTILTIATLTGTVTVHLLVVTTLGLGILAAFDNPARQVFVAELVGIDDLRNAIVLNSMLFNMARLIGPAVGGAVVAMAGEGWCFVLKGLAYLPMIFVLSRIRPPQRIPVARKGFFGDMSEGFAFVRARPEIGRLLVLVATCSFCSVPYFYFLPVLVRDMLGRDADAAGMLMSLTGVGAMLAVLALTVRDRIEQLNVFPAWSTVALGLVLIGMGFSGLYWVTALLALPLGLSILSQNLSSNTLLQHFAPPALRGRIMAMYSMMLLGIVPLGSLIVGATGDWLGMPGTFIAGGALCSTVGIVLALRPCTARG</sequence>
<dbReference type="eggNOG" id="COG2814">
    <property type="taxonomic scope" value="Bacteria"/>
</dbReference>
<evidence type="ECO:0000256" key="2">
    <source>
        <dbReference type="ARBA" id="ARBA00022448"/>
    </source>
</evidence>
<keyword evidence="6 7" id="KW-0472">Membrane</keyword>
<keyword evidence="4 7" id="KW-0812">Transmembrane</keyword>
<organism evidence="8">
    <name type="scientific">Chelativorans sp. (strain BNC1)</name>
    <dbReference type="NCBI Taxonomy" id="266779"/>
    <lineage>
        <taxon>Bacteria</taxon>
        <taxon>Pseudomonadati</taxon>
        <taxon>Pseudomonadota</taxon>
        <taxon>Alphaproteobacteria</taxon>
        <taxon>Hyphomicrobiales</taxon>
        <taxon>Phyllobacteriaceae</taxon>
        <taxon>Chelativorans</taxon>
    </lineage>
</organism>
<feature type="transmembrane region" description="Helical" evidence="7">
    <location>
        <begin position="294"/>
        <end position="311"/>
    </location>
</feature>
<feature type="transmembrane region" description="Helical" evidence="7">
    <location>
        <begin position="380"/>
        <end position="403"/>
    </location>
</feature>
<evidence type="ECO:0000256" key="5">
    <source>
        <dbReference type="ARBA" id="ARBA00022989"/>
    </source>
</evidence>
<feature type="transmembrane region" description="Helical" evidence="7">
    <location>
        <begin position="267"/>
        <end position="287"/>
    </location>
</feature>
<dbReference type="InterPro" id="IPR010290">
    <property type="entry name" value="TM_effector"/>
</dbReference>
<evidence type="ECO:0000256" key="1">
    <source>
        <dbReference type="ARBA" id="ARBA00004651"/>
    </source>
</evidence>
<dbReference type="PANTHER" id="PTHR23513:SF11">
    <property type="entry name" value="STAPHYLOFERRIN A TRANSPORTER"/>
    <property type="match status" value="1"/>
</dbReference>
<dbReference type="AlphaFoldDB" id="Q11F21"/>
<dbReference type="CDD" id="cd06173">
    <property type="entry name" value="MFS_MefA_like"/>
    <property type="match status" value="1"/>
</dbReference>
<comment type="subcellular location">
    <subcellularLocation>
        <location evidence="1">Cell membrane</location>
        <topology evidence="1">Multi-pass membrane protein</topology>
    </subcellularLocation>
</comment>
<gene>
    <name evidence="8" type="ordered locus">Meso_2627</name>
</gene>
<keyword evidence="2" id="KW-0813">Transport</keyword>
<keyword evidence="5 7" id="KW-1133">Transmembrane helix</keyword>
<dbReference type="Gene3D" id="1.20.1250.20">
    <property type="entry name" value="MFS general substrate transporter like domains"/>
    <property type="match status" value="1"/>
</dbReference>
<dbReference type="KEGG" id="mes:Meso_2627"/>